<organism evidence="1 2">
    <name type="scientific">Enterobacteria phage SEGD1</name>
    <dbReference type="NCBI Taxonomy" id="1805456"/>
    <lineage>
        <taxon>Viruses</taxon>
        <taxon>Duplodnaviria</taxon>
        <taxon>Heunggongvirae</taxon>
        <taxon>Uroviricota</taxon>
        <taxon>Caudoviricetes</taxon>
        <taxon>Chimalliviridae</taxon>
        <taxon>Seoulvirus</taxon>
        <taxon>Seoulvirus SPN3US</taxon>
    </lineage>
</organism>
<sequence length="181" mass="20383">MKRVNLKDIISVSNDKSSPLWDEVTTLQFSTSVMTIPRPVMIGLGVFILECDRRAAGTHILTYGGYEFVVEGELNKHCSESIIGLWKYLIDAGLSDMSKVCSHDYGKLEHFVRRNGERVPVTIDGYQTKMVTAPYSAEGIRATLYIRQTLVRDDLLDEAEQTLHGRVVNLAPSYDAQRMVQ</sequence>
<evidence type="ECO:0000313" key="1">
    <source>
        <dbReference type="EMBL" id="AMR59707.1"/>
    </source>
</evidence>
<accession>A0A142IIB9</accession>
<evidence type="ECO:0000313" key="2">
    <source>
        <dbReference type="Proteomes" id="UP000223976"/>
    </source>
</evidence>
<proteinExistence type="predicted"/>
<dbReference type="EMBL" id="KU726251">
    <property type="protein sequence ID" value="AMR59707.1"/>
    <property type="molecule type" value="Genomic_DNA"/>
</dbReference>
<dbReference type="Proteomes" id="UP000223976">
    <property type="component" value="Segment"/>
</dbReference>
<name>A0A142IIB9_9CAUD</name>
<gene>
    <name evidence="1" type="ORF">SEGD1_058</name>
</gene>
<protein>
    <submittedName>
        <fullName evidence="1">Uncharacterized protein</fullName>
    </submittedName>
</protein>
<reference evidence="1 2" key="1">
    <citation type="submission" date="2016-02" db="EMBL/GenBank/DDBJ databases">
        <title>Complete genome sequence of a polyvalent bacteriophage, SEGD1, simultaneously inhibiting both Salmonella enterica and Escherichia coli O157:H7.</title>
        <authorList>
            <person name="Fan J."/>
            <person name="Ma J."/>
        </authorList>
    </citation>
    <scope>NUCLEOTIDE SEQUENCE [LARGE SCALE GENOMIC DNA]</scope>
</reference>